<name>A0AAN8WJU3_HALRR</name>
<gene>
    <name evidence="1" type="ORF">SK128_021555</name>
</gene>
<protein>
    <submittedName>
        <fullName evidence="1">Uncharacterized protein</fullName>
    </submittedName>
</protein>
<keyword evidence="2" id="KW-1185">Reference proteome</keyword>
<dbReference type="AlphaFoldDB" id="A0AAN8WJU3"/>
<reference evidence="1 2" key="1">
    <citation type="submission" date="2023-11" db="EMBL/GenBank/DDBJ databases">
        <title>Halocaridina rubra genome assembly.</title>
        <authorList>
            <person name="Smith C."/>
        </authorList>
    </citation>
    <scope>NUCLEOTIDE SEQUENCE [LARGE SCALE GENOMIC DNA]</scope>
    <source>
        <strain evidence="1">EP-1</strain>
        <tissue evidence="1">Whole</tissue>
    </source>
</reference>
<evidence type="ECO:0000313" key="1">
    <source>
        <dbReference type="EMBL" id="KAK7065231.1"/>
    </source>
</evidence>
<dbReference type="Proteomes" id="UP001381693">
    <property type="component" value="Unassembled WGS sequence"/>
</dbReference>
<dbReference type="EMBL" id="JAXCGZ010020843">
    <property type="protein sequence ID" value="KAK7065231.1"/>
    <property type="molecule type" value="Genomic_DNA"/>
</dbReference>
<proteinExistence type="predicted"/>
<evidence type="ECO:0000313" key="2">
    <source>
        <dbReference type="Proteomes" id="UP001381693"/>
    </source>
</evidence>
<accession>A0AAN8WJU3</accession>
<sequence length="72" mass="8043">MEIPVSDDQYFEVGRILASVPRLWENLREGVCDTGRKYCIRIKVGPRNDVSNKRLCVENATPPIALSVEAPG</sequence>
<organism evidence="1 2">
    <name type="scientific">Halocaridina rubra</name>
    <name type="common">Hawaiian red shrimp</name>
    <dbReference type="NCBI Taxonomy" id="373956"/>
    <lineage>
        <taxon>Eukaryota</taxon>
        <taxon>Metazoa</taxon>
        <taxon>Ecdysozoa</taxon>
        <taxon>Arthropoda</taxon>
        <taxon>Crustacea</taxon>
        <taxon>Multicrustacea</taxon>
        <taxon>Malacostraca</taxon>
        <taxon>Eumalacostraca</taxon>
        <taxon>Eucarida</taxon>
        <taxon>Decapoda</taxon>
        <taxon>Pleocyemata</taxon>
        <taxon>Caridea</taxon>
        <taxon>Atyoidea</taxon>
        <taxon>Atyidae</taxon>
        <taxon>Halocaridina</taxon>
    </lineage>
</organism>
<comment type="caution">
    <text evidence="1">The sequence shown here is derived from an EMBL/GenBank/DDBJ whole genome shotgun (WGS) entry which is preliminary data.</text>
</comment>